<gene>
    <name evidence="4" type="ORF">NBH00_02215</name>
</gene>
<dbReference type="PANTHER" id="PTHR45947">
    <property type="entry name" value="SULFOQUINOVOSYL TRANSFERASE SQD2"/>
    <property type="match status" value="1"/>
</dbReference>
<evidence type="ECO:0000259" key="3">
    <source>
        <dbReference type="Pfam" id="PF13579"/>
    </source>
</evidence>
<dbReference type="Proteomes" id="UP001056035">
    <property type="component" value="Chromosome"/>
</dbReference>
<keyword evidence="1" id="KW-0328">Glycosyltransferase</keyword>
<evidence type="ECO:0000313" key="5">
    <source>
        <dbReference type="Proteomes" id="UP001056035"/>
    </source>
</evidence>
<dbReference type="RefSeq" id="WP_254571726.1">
    <property type="nucleotide sequence ID" value="NZ_CP098502.1"/>
</dbReference>
<dbReference type="InterPro" id="IPR028098">
    <property type="entry name" value="Glyco_trans_4-like_N"/>
</dbReference>
<dbReference type="InterPro" id="IPR050194">
    <property type="entry name" value="Glycosyltransferase_grp1"/>
</dbReference>
<dbReference type="EMBL" id="CP098502">
    <property type="protein sequence ID" value="UTI65034.1"/>
    <property type="molecule type" value="Genomic_DNA"/>
</dbReference>
<evidence type="ECO:0000313" key="4">
    <source>
        <dbReference type="EMBL" id="UTI65034.1"/>
    </source>
</evidence>
<reference evidence="4 5" key="1">
    <citation type="submission" date="2022-06" db="EMBL/GenBank/DDBJ databases">
        <title>Paraconexibacter antarcticus.</title>
        <authorList>
            <person name="Kim C.S."/>
        </authorList>
    </citation>
    <scope>NUCLEOTIDE SEQUENCE [LARGE SCALE GENOMIC DNA]</scope>
    <source>
        <strain evidence="4 5">02-257</strain>
    </source>
</reference>
<sequence length="393" mass="40179">MILALHNRYRTLGGEERAVEDLTWLAREHLGEEVELLVRDSSLLGRRAAATGLLRGGLDPDEVTAAIRRTRADIVHAHNLLPSFGWRALAAARAAGAKTVLHLHNYRLVCAVATCVDPAGEDCTRCHGRNTTPGLRLGCRGSAVEGVAYAAALSVWQRRTLDLADVVVVPSAAAKERLLALGVPVGDALVVPHVVRTAATTTAYAADGPALVVARLAPEKGVDVAIAACREARVGLVIAGDGPEAADLRRVAAAAGLTVLEGNGGPAPWDGQVRFAGRVPDELLSRLRAAASVELIPSRAHETFGLAAIEALAFGLPIVASGVGALAALPEPVRLVPPGDAGALALAVTGARGDARAAAAGPQLARSLAGPEVVAPALAAAYAGVRGGRGQTS</sequence>
<name>A0ABY5DWV6_9ACTN</name>
<protein>
    <submittedName>
        <fullName evidence="4">Glycosyltransferase</fullName>
    </submittedName>
</protein>
<accession>A0ABY5DWV6</accession>
<dbReference type="Gene3D" id="3.40.50.2000">
    <property type="entry name" value="Glycogen Phosphorylase B"/>
    <property type="match status" value="2"/>
</dbReference>
<proteinExistence type="predicted"/>
<keyword evidence="2" id="KW-0808">Transferase</keyword>
<organism evidence="4 5">
    <name type="scientific">Paraconexibacter antarcticus</name>
    <dbReference type="NCBI Taxonomy" id="2949664"/>
    <lineage>
        <taxon>Bacteria</taxon>
        <taxon>Bacillati</taxon>
        <taxon>Actinomycetota</taxon>
        <taxon>Thermoleophilia</taxon>
        <taxon>Solirubrobacterales</taxon>
        <taxon>Paraconexibacteraceae</taxon>
        <taxon>Paraconexibacter</taxon>
    </lineage>
</organism>
<evidence type="ECO:0000256" key="2">
    <source>
        <dbReference type="ARBA" id="ARBA00022679"/>
    </source>
</evidence>
<feature type="domain" description="Glycosyltransferase subfamily 4-like N-terminal" evidence="3">
    <location>
        <begin position="54"/>
        <end position="192"/>
    </location>
</feature>
<dbReference type="SUPFAM" id="SSF53756">
    <property type="entry name" value="UDP-Glycosyltransferase/glycogen phosphorylase"/>
    <property type="match status" value="1"/>
</dbReference>
<evidence type="ECO:0000256" key="1">
    <source>
        <dbReference type="ARBA" id="ARBA00022676"/>
    </source>
</evidence>
<dbReference type="Pfam" id="PF13692">
    <property type="entry name" value="Glyco_trans_1_4"/>
    <property type="match status" value="1"/>
</dbReference>
<dbReference type="PANTHER" id="PTHR45947:SF13">
    <property type="entry name" value="TRANSFERASE"/>
    <property type="match status" value="1"/>
</dbReference>
<dbReference type="Pfam" id="PF13579">
    <property type="entry name" value="Glyco_trans_4_4"/>
    <property type="match status" value="1"/>
</dbReference>
<keyword evidence="5" id="KW-1185">Reference proteome</keyword>